<dbReference type="PANTHER" id="PTHR46569:SF1">
    <property type="entry name" value="E3 UBIQUITIN-PROTEIN LIGASE RFWD3-RELATED"/>
    <property type="match status" value="1"/>
</dbReference>
<organism evidence="5 6">
    <name type="scientific">Meloidogyne floridensis</name>
    <dbReference type="NCBI Taxonomy" id="298350"/>
    <lineage>
        <taxon>Eukaryota</taxon>
        <taxon>Metazoa</taxon>
        <taxon>Ecdysozoa</taxon>
        <taxon>Nematoda</taxon>
        <taxon>Chromadorea</taxon>
        <taxon>Rhabditida</taxon>
        <taxon>Tylenchina</taxon>
        <taxon>Tylenchomorpha</taxon>
        <taxon>Tylenchoidea</taxon>
        <taxon>Meloidogynidae</taxon>
        <taxon>Meloidogyninae</taxon>
        <taxon>Meloidogyne</taxon>
    </lineage>
</organism>
<name>A0A915P773_9BILA</name>
<dbReference type="SMART" id="SM00184">
    <property type="entry name" value="RING"/>
    <property type="match status" value="1"/>
</dbReference>
<dbReference type="PROSITE" id="PS50089">
    <property type="entry name" value="ZF_RING_2"/>
    <property type="match status" value="1"/>
</dbReference>
<dbReference type="Pfam" id="PF13639">
    <property type="entry name" value="zf-RING_2"/>
    <property type="match status" value="1"/>
</dbReference>
<dbReference type="AlphaFoldDB" id="A0A915P773"/>
<keyword evidence="1 3" id="KW-0863">Zinc-finger</keyword>
<dbReference type="WBParaSite" id="scf7180000423660.g11457">
    <property type="protein sequence ID" value="scf7180000423660.g11457"/>
    <property type="gene ID" value="scf7180000423660.g11457"/>
</dbReference>
<accession>A0A915P773</accession>
<evidence type="ECO:0000259" key="4">
    <source>
        <dbReference type="PROSITE" id="PS50089"/>
    </source>
</evidence>
<dbReference type="InterPro" id="IPR052639">
    <property type="entry name" value="TRAIP_ubiq-protein_ligase"/>
</dbReference>
<evidence type="ECO:0000313" key="5">
    <source>
        <dbReference type="Proteomes" id="UP000887560"/>
    </source>
</evidence>
<keyword evidence="2" id="KW-0862">Zinc</keyword>
<evidence type="ECO:0000256" key="3">
    <source>
        <dbReference type="PROSITE-ProRule" id="PRU00175"/>
    </source>
</evidence>
<keyword evidence="1 3" id="KW-0479">Metal-binding</keyword>
<evidence type="ECO:0000256" key="1">
    <source>
        <dbReference type="ARBA" id="ARBA00022771"/>
    </source>
</evidence>
<protein>
    <submittedName>
        <fullName evidence="6">RING-type domain-containing protein</fullName>
    </submittedName>
</protein>
<dbReference type="GO" id="GO:0031297">
    <property type="term" value="P:replication fork processing"/>
    <property type="evidence" value="ECO:0007669"/>
    <property type="project" value="TreeGrafter"/>
</dbReference>
<dbReference type="SUPFAM" id="SSF57850">
    <property type="entry name" value="RING/U-box"/>
    <property type="match status" value="1"/>
</dbReference>
<dbReference type="PANTHER" id="PTHR46569">
    <property type="entry name" value="E3 UBIQUITIN-PROTEIN LIGASE TRAIP"/>
    <property type="match status" value="1"/>
</dbReference>
<dbReference type="InterPro" id="IPR001841">
    <property type="entry name" value="Znf_RING"/>
</dbReference>
<dbReference type="InterPro" id="IPR029071">
    <property type="entry name" value="Ubiquitin-like_domsf"/>
</dbReference>
<reference evidence="6" key="1">
    <citation type="submission" date="2022-11" db="UniProtKB">
        <authorList>
            <consortium name="WormBaseParasite"/>
        </authorList>
    </citation>
    <scope>IDENTIFICATION</scope>
</reference>
<keyword evidence="5" id="KW-1185">Reference proteome</keyword>
<dbReference type="GO" id="GO:0061630">
    <property type="term" value="F:ubiquitin protein ligase activity"/>
    <property type="evidence" value="ECO:0007669"/>
    <property type="project" value="TreeGrafter"/>
</dbReference>
<proteinExistence type="predicted"/>
<dbReference type="GO" id="GO:0005634">
    <property type="term" value="C:nucleus"/>
    <property type="evidence" value="ECO:0007669"/>
    <property type="project" value="TreeGrafter"/>
</dbReference>
<dbReference type="CDD" id="cd17039">
    <property type="entry name" value="Ubl_ubiquitin_like"/>
    <property type="match status" value="1"/>
</dbReference>
<dbReference type="Gene3D" id="3.30.40.10">
    <property type="entry name" value="Zinc/RING finger domain, C3HC4 (zinc finger)"/>
    <property type="match status" value="1"/>
</dbReference>
<dbReference type="Gene3D" id="3.10.20.90">
    <property type="entry name" value="Phosphatidylinositol 3-kinase Catalytic Subunit, Chain A, domain 1"/>
    <property type="match status" value="1"/>
</dbReference>
<feature type="domain" description="RING-type" evidence="4">
    <location>
        <begin position="8"/>
        <end position="47"/>
    </location>
</feature>
<dbReference type="GO" id="GO:0090734">
    <property type="term" value="C:site of DNA damage"/>
    <property type="evidence" value="ECO:0007669"/>
    <property type="project" value="TreeGrafter"/>
</dbReference>
<evidence type="ECO:0000256" key="2">
    <source>
        <dbReference type="ARBA" id="ARBA00022833"/>
    </source>
</evidence>
<dbReference type="GO" id="GO:0008270">
    <property type="term" value="F:zinc ion binding"/>
    <property type="evidence" value="ECO:0007669"/>
    <property type="project" value="UniProtKB-KW"/>
</dbReference>
<dbReference type="SUPFAM" id="SSF54236">
    <property type="entry name" value="Ubiquitin-like"/>
    <property type="match status" value="1"/>
</dbReference>
<dbReference type="GO" id="GO:0016567">
    <property type="term" value="P:protein ubiquitination"/>
    <property type="evidence" value="ECO:0007669"/>
    <property type="project" value="TreeGrafter"/>
</dbReference>
<evidence type="ECO:0000313" key="6">
    <source>
        <dbReference type="WBParaSite" id="scf7180000423660.g11457"/>
    </source>
</evidence>
<dbReference type="InterPro" id="IPR013083">
    <property type="entry name" value="Znf_RING/FYVE/PHD"/>
</dbReference>
<sequence length="134" mass="15367">MSSNTFICIICSETLTRNNTYSIPCGHVFHKECITNWSPQSIWCPKCGKATTKRSIKQLFLEENHGDSSSNIKTEDVSTVIKLYIKRIDSKNVVVLENVKNSDTIKVLLCMVELKTGIPVDEQRLVRRCYNVYY</sequence>
<dbReference type="Proteomes" id="UP000887560">
    <property type="component" value="Unplaced"/>
</dbReference>